<dbReference type="Proteomes" id="UP000569914">
    <property type="component" value="Unassembled WGS sequence"/>
</dbReference>
<accession>A0A7Y9I5Z2</accession>
<proteinExistence type="predicted"/>
<evidence type="ECO:0000313" key="1">
    <source>
        <dbReference type="EMBL" id="NYE70869.1"/>
    </source>
</evidence>
<protein>
    <submittedName>
        <fullName evidence="1">Uncharacterized protein</fullName>
    </submittedName>
</protein>
<name>A0A7Y9I5Z2_9ACTN</name>
<organism evidence="1 2">
    <name type="scientific">Microlunatus parietis</name>
    <dbReference type="NCBI Taxonomy" id="682979"/>
    <lineage>
        <taxon>Bacteria</taxon>
        <taxon>Bacillati</taxon>
        <taxon>Actinomycetota</taxon>
        <taxon>Actinomycetes</taxon>
        <taxon>Propionibacteriales</taxon>
        <taxon>Propionibacteriaceae</taxon>
        <taxon>Microlunatus</taxon>
    </lineage>
</organism>
<keyword evidence="2" id="KW-1185">Reference proteome</keyword>
<comment type="caution">
    <text evidence="1">The sequence shown here is derived from an EMBL/GenBank/DDBJ whole genome shotgun (WGS) entry which is preliminary data.</text>
</comment>
<sequence length="125" mass="12908">MGGGDLDDDQAAVLTRLVLGDRGRQIMPKHIQQGVGVGIGRRRVMGVRVVAVDLRAGRGAVELAGPCSAAVTIAASSAGSRPVTPVMVSSSRVISRNCRRASVLILVPAAARKLEIIRANCDAVA</sequence>
<reference evidence="1 2" key="1">
    <citation type="submission" date="2020-07" db="EMBL/GenBank/DDBJ databases">
        <title>Sequencing the genomes of 1000 actinobacteria strains.</title>
        <authorList>
            <person name="Klenk H.-P."/>
        </authorList>
    </citation>
    <scope>NUCLEOTIDE SEQUENCE [LARGE SCALE GENOMIC DNA]</scope>
    <source>
        <strain evidence="1 2">DSM 22083</strain>
    </source>
</reference>
<dbReference type="AlphaFoldDB" id="A0A7Y9I5Z2"/>
<dbReference type="EMBL" id="JACCBU010000001">
    <property type="protein sequence ID" value="NYE70869.1"/>
    <property type="molecule type" value="Genomic_DNA"/>
</dbReference>
<gene>
    <name evidence="1" type="ORF">BKA15_002198</name>
</gene>
<evidence type="ECO:0000313" key="2">
    <source>
        <dbReference type="Proteomes" id="UP000569914"/>
    </source>
</evidence>